<sequence length="339" mass="37218">MARRSKSKKLGNIISFSVIITIASVVFLLANKIKNEQKIGKSVATNLQRCEYVLSWGSLGSGDGKFNKPSGIAVNASGTNVWVADTENNRIQQFASDGTFQRKWGSLGSGNSQFNKPIGVYYDDRSVPANIYVVDTGNYRIQKFNNFGRFIGKWGSYGKKDGQFDKPRDIAADSKGNIYVADTMNHRIQKFDPNGKFISKWGSPGSGSGQFNQPQGVALDLEDNVYVADGVNNRVQEFDSNGNFLAAWVGSKYAFNLPAGIDVKRSEKAVYVADSFDHSVNKYNTLGVLYASYGSFGSKEGQLSEPRGIGVDQKENVFVGDTGNSRIVRFRCPPLKQTN</sequence>
<dbReference type="Proteomes" id="UP000176741">
    <property type="component" value="Unassembled WGS sequence"/>
</dbReference>
<feature type="repeat" description="NHL" evidence="2">
    <location>
        <begin position="105"/>
        <end position="147"/>
    </location>
</feature>
<dbReference type="SUPFAM" id="SSF63825">
    <property type="entry name" value="YWTD domain"/>
    <property type="match status" value="1"/>
</dbReference>
<comment type="caution">
    <text evidence="4">The sequence shown here is derived from an EMBL/GenBank/DDBJ whole genome shotgun (WGS) entry which is preliminary data.</text>
</comment>
<keyword evidence="3" id="KW-0812">Transmembrane</keyword>
<feature type="repeat" description="NHL" evidence="2">
    <location>
        <begin position="57"/>
        <end position="97"/>
    </location>
</feature>
<dbReference type="InterPro" id="IPR050952">
    <property type="entry name" value="TRIM-NHL_E3_ligases"/>
</dbReference>
<dbReference type="EMBL" id="MGGD01000042">
    <property type="protein sequence ID" value="OGM20170.1"/>
    <property type="molecule type" value="Genomic_DNA"/>
</dbReference>
<dbReference type="PANTHER" id="PTHR24104">
    <property type="entry name" value="E3 UBIQUITIN-PROTEIN LIGASE NHLRC1-RELATED"/>
    <property type="match status" value="1"/>
</dbReference>
<dbReference type="Gene3D" id="2.120.10.30">
    <property type="entry name" value="TolB, C-terminal domain"/>
    <property type="match status" value="3"/>
</dbReference>
<gene>
    <name evidence="4" type="ORF">A2771_04430</name>
</gene>
<name>A0A1F7XYY2_9BACT</name>
<dbReference type="InterPro" id="IPR001258">
    <property type="entry name" value="NHL_repeat"/>
</dbReference>
<keyword evidence="3" id="KW-0472">Membrane</keyword>
<dbReference type="PANTHER" id="PTHR24104:SF25">
    <property type="entry name" value="PROTEIN LIN-41"/>
    <property type="match status" value="1"/>
</dbReference>
<proteinExistence type="predicted"/>
<protein>
    <recommendedName>
        <fullName evidence="6">6-bladed beta-propeller</fullName>
    </recommendedName>
</protein>
<evidence type="ECO:0000256" key="1">
    <source>
        <dbReference type="ARBA" id="ARBA00022737"/>
    </source>
</evidence>
<evidence type="ECO:0000256" key="3">
    <source>
        <dbReference type="SAM" id="Phobius"/>
    </source>
</evidence>
<accession>A0A1F7XYY2</accession>
<evidence type="ECO:0008006" key="6">
    <source>
        <dbReference type="Google" id="ProtNLM"/>
    </source>
</evidence>
<evidence type="ECO:0000313" key="5">
    <source>
        <dbReference type="Proteomes" id="UP000176741"/>
    </source>
</evidence>
<feature type="repeat" description="NHL" evidence="2">
    <location>
        <begin position="294"/>
        <end position="333"/>
    </location>
</feature>
<feature type="repeat" description="NHL" evidence="2">
    <location>
        <begin position="155"/>
        <end position="194"/>
    </location>
</feature>
<reference evidence="4 5" key="1">
    <citation type="journal article" date="2016" name="Nat. Commun.">
        <title>Thousands of microbial genomes shed light on interconnected biogeochemical processes in an aquifer system.</title>
        <authorList>
            <person name="Anantharaman K."/>
            <person name="Brown C.T."/>
            <person name="Hug L.A."/>
            <person name="Sharon I."/>
            <person name="Castelle C.J."/>
            <person name="Probst A.J."/>
            <person name="Thomas B.C."/>
            <person name="Singh A."/>
            <person name="Wilkins M.J."/>
            <person name="Karaoz U."/>
            <person name="Brodie E.L."/>
            <person name="Williams K.H."/>
            <person name="Hubbard S.S."/>
            <person name="Banfield J.F."/>
        </authorList>
    </citation>
    <scope>NUCLEOTIDE SEQUENCE [LARGE SCALE GENOMIC DNA]</scope>
</reference>
<feature type="repeat" description="NHL" evidence="2">
    <location>
        <begin position="202"/>
        <end position="241"/>
    </location>
</feature>
<dbReference type="GO" id="GO:0008270">
    <property type="term" value="F:zinc ion binding"/>
    <property type="evidence" value="ECO:0007669"/>
    <property type="project" value="UniProtKB-KW"/>
</dbReference>
<feature type="transmembrane region" description="Helical" evidence="3">
    <location>
        <begin position="12"/>
        <end position="30"/>
    </location>
</feature>
<organism evidence="4 5">
    <name type="scientific">Candidatus Woesebacteria bacterium RIFCSPHIGHO2_01_FULL_38_26b</name>
    <dbReference type="NCBI Taxonomy" id="1802491"/>
    <lineage>
        <taxon>Bacteria</taxon>
        <taxon>Candidatus Woeseibacteriota</taxon>
    </lineage>
</organism>
<keyword evidence="3" id="KW-1133">Transmembrane helix</keyword>
<dbReference type="AlphaFoldDB" id="A0A1F7XYY2"/>
<dbReference type="Pfam" id="PF01436">
    <property type="entry name" value="NHL"/>
    <property type="match status" value="4"/>
</dbReference>
<keyword evidence="1" id="KW-0677">Repeat</keyword>
<evidence type="ECO:0000256" key="2">
    <source>
        <dbReference type="PROSITE-ProRule" id="PRU00504"/>
    </source>
</evidence>
<evidence type="ECO:0000313" key="4">
    <source>
        <dbReference type="EMBL" id="OGM20170.1"/>
    </source>
</evidence>
<dbReference type="InterPro" id="IPR011042">
    <property type="entry name" value="6-blade_b-propeller_TolB-like"/>
</dbReference>
<dbReference type="PROSITE" id="PS51125">
    <property type="entry name" value="NHL"/>
    <property type="match status" value="5"/>
</dbReference>